<proteinExistence type="predicted"/>
<accession>A0A9P1C9P1</accession>
<evidence type="ECO:0000313" key="2">
    <source>
        <dbReference type="EMBL" id="CAI3986693.1"/>
    </source>
</evidence>
<feature type="region of interest" description="Disordered" evidence="1">
    <location>
        <begin position="1"/>
        <end position="43"/>
    </location>
</feature>
<dbReference type="EMBL" id="CAMXCT020001105">
    <property type="protein sequence ID" value="CAL1140068.1"/>
    <property type="molecule type" value="Genomic_DNA"/>
</dbReference>
<evidence type="ECO:0000313" key="4">
    <source>
        <dbReference type="Proteomes" id="UP001152797"/>
    </source>
</evidence>
<comment type="caution">
    <text evidence="2">The sequence shown here is derived from an EMBL/GenBank/DDBJ whole genome shotgun (WGS) entry which is preliminary data.</text>
</comment>
<dbReference type="Proteomes" id="UP001152797">
    <property type="component" value="Unassembled WGS sequence"/>
</dbReference>
<reference evidence="3 4" key="2">
    <citation type="submission" date="2024-05" db="EMBL/GenBank/DDBJ databases">
        <authorList>
            <person name="Chen Y."/>
            <person name="Shah S."/>
            <person name="Dougan E. K."/>
            <person name="Thang M."/>
            <person name="Chan C."/>
        </authorList>
    </citation>
    <scope>NUCLEOTIDE SEQUENCE [LARGE SCALE GENOMIC DNA]</scope>
</reference>
<feature type="compositionally biased region" description="Polar residues" evidence="1">
    <location>
        <begin position="28"/>
        <end position="43"/>
    </location>
</feature>
<name>A0A9P1C9P1_9DINO</name>
<gene>
    <name evidence="2" type="ORF">C1SCF055_LOCUS14026</name>
</gene>
<dbReference type="AlphaFoldDB" id="A0A9P1C9P1"/>
<evidence type="ECO:0000313" key="3">
    <source>
        <dbReference type="EMBL" id="CAL4774005.1"/>
    </source>
</evidence>
<reference evidence="2" key="1">
    <citation type="submission" date="2022-10" db="EMBL/GenBank/DDBJ databases">
        <authorList>
            <person name="Chen Y."/>
            <person name="Dougan E. K."/>
            <person name="Chan C."/>
            <person name="Rhodes N."/>
            <person name="Thang M."/>
        </authorList>
    </citation>
    <scope>NUCLEOTIDE SEQUENCE</scope>
</reference>
<organism evidence="2">
    <name type="scientific">Cladocopium goreaui</name>
    <dbReference type="NCBI Taxonomy" id="2562237"/>
    <lineage>
        <taxon>Eukaryota</taxon>
        <taxon>Sar</taxon>
        <taxon>Alveolata</taxon>
        <taxon>Dinophyceae</taxon>
        <taxon>Suessiales</taxon>
        <taxon>Symbiodiniaceae</taxon>
        <taxon>Cladocopium</taxon>
    </lineage>
</organism>
<dbReference type="EMBL" id="CAMXCT010001105">
    <property type="protein sequence ID" value="CAI3986693.1"/>
    <property type="molecule type" value="Genomic_DNA"/>
</dbReference>
<dbReference type="EMBL" id="CAMXCT030001105">
    <property type="protein sequence ID" value="CAL4774005.1"/>
    <property type="molecule type" value="Genomic_DNA"/>
</dbReference>
<protein>
    <submittedName>
        <fullName evidence="2">Uncharacterized protein</fullName>
    </submittedName>
</protein>
<sequence length="117" mass="12966">MSQSQSGVDFRSQAADESAGSAAVCRLSATSTSSKEQMPETTMQAGMDADHVENEAEAGRQGPEAMRHVRRNCGVRINKAPLGQHFLRTLEEVKQILERIDLSDTLEESTDWRNTMR</sequence>
<evidence type="ECO:0000256" key="1">
    <source>
        <dbReference type="SAM" id="MobiDB-lite"/>
    </source>
</evidence>
<keyword evidence="4" id="KW-1185">Reference proteome</keyword>